<dbReference type="InterPro" id="IPR003593">
    <property type="entry name" value="AAA+_ATPase"/>
</dbReference>
<dbReference type="GO" id="GO:0016887">
    <property type="term" value="F:ATP hydrolysis activity"/>
    <property type="evidence" value="ECO:0007669"/>
    <property type="project" value="InterPro"/>
</dbReference>
<evidence type="ECO:0000313" key="5">
    <source>
        <dbReference type="EMBL" id="TFD26594.1"/>
    </source>
</evidence>
<dbReference type="EMBL" id="SOGT01000008">
    <property type="protein sequence ID" value="TFD26594.1"/>
    <property type="molecule type" value="Genomic_DNA"/>
</dbReference>
<proteinExistence type="predicted"/>
<dbReference type="PROSITE" id="PS50893">
    <property type="entry name" value="ABC_TRANSPORTER_2"/>
    <property type="match status" value="1"/>
</dbReference>
<dbReference type="SUPFAM" id="SSF52540">
    <property type="entry name" value="P-loop containing nucleoside triphosphate hydrolases"/>
    <property type="match status" value="1"/>
</dbReference>
<gene>
    <name evidence="5" type="ORF">E3T27_07370</name>
</gene>
<dbReference type="PANTHER" id="PTHR24220">
    <property type="entry name" value="IMPORT ATP-BINDING PROTEIN"/>
    <property type="match status" value="1"/>
</dbReference>
<dbReference type="SMART" id="SM00382">
    <property type="entry name" value="AAA"/>
    <property type="match status" value="1"/>
</dbReference>
<dbReference type="InterPro" id="IPR015854">
    <property type="entry name" value="ABC_transpr_LolD-like"/>
</dbReference>
<keyword evidence="6" id="KW-1185">Reference proteome</keyword>
<dbReference type="Pfam" id="PF00005">
    <property type="entry name" value="ABC_tran"/>
    <property type="match status" value="1"/>
</dbReference>
<feature type="domain" description="ABC transporter" evidence="4">
    <location>
        <begin position="33"/>
        <end position="272"/>
    </location>
</feature>
<dbReference type="InterPro" id="IPR027417">
    <property type="entry name" value="P-loop_NTPase"/>
</dbReference>
<dbReference type="FunFam" id="3.40.50.300:FF:000032">
    <property type="entry name" value="Export ABC transporter ATP-binding protein"/>
    <property type="match status" value="1"/>
</dbReference>
<protein>
    <submittedName>
        <fullName evidence="5">ABC transporter ATP-binding protein</fullName>
    </submittedName>
</protein>
<dbReference type="CDD" id="cd03255">
    <property type="entry name" value="ABC_MJ0796_LolCDE_FtsE"/>
    <property type="match status" value="1"/>
</dbReference>
<evidence type="ECO:0000259" key="4">
    <source>
        <dbReference type="PROSITE" id="PS50893"/>
    </source>
</evidence>
<comment type="caution">
    <text evidence="5">The sequence shown here is derived from an EMBL/GenBank/DDBJ whole genome shotgun (WGS) entry which is preliminary data.</text>
</comment>
<dbReference type="GO" id="GO:0022857">
    <property type="term" value="F:transmembrane transporter activity"/>
    <property type="evidence" value="ECO:0007669"/>
    <property type="project" value="TreeGrafter"/>
</dbReference>
<keyword evidence="1" id="KW-0813">Transport</keyword>
<dbReference type="GO" id="GO:0005524">
    <property type="term" value="F:ATP binding"/>
    <property type="evidence" value="ECO:0007669"/>
    <property type="project" value="UniProtKB-KW"/>
</dbReference>
<evidence type="ECO:0000313" key="6">
    <source>
        <dbReference type="Proteomes" id="UP000298424"/>
    </source>
</evidence>
<dbReference type="OrthoDB" id="9802264at2"/>
<dbReference type="AlphaFoldDB" id="A0A4R8ZIU7"/>
<evidence type="ECO:0000256" key="1">
    <source>
        <dbReference type="ARBA" id="ARBA00022448"/>
    </source>
</evidence>
<keyword evidence="2" id="KW-0547">Nucleotide-binding</keyword>
<dbReference type="InterPro" id="IPR017911">
    <property type="entry name" value="MacB-like_ATP-bd"/>
</dbReference>
<dbReference type="Proteomes" id="UP000298424">
    <property type="component" value="Unassembled WGS sequence"/>
</dbReference>
<dbReference type="Gene3D" id="3.40.50.300">
    <property type="entry name" value="P-loop containing nucleotide triphosphate hydrolases"/>
    <property type="match status" value="1"/>
</dbReference>
<accession>A0A4R8ZIU7</accession>
<dbReference type="InterPro" id="IPR017871">
    <property type="entry name" value="ABC_transporter-like_CS"/>
</dbReference>
<dbReference type="PROSITE" id="PS00211">
    <property type="entry name" value="ABC_TRANSPORTER_1"/>
    <property type="match status" value="1"/>
</dbReference>
<sequence length="275" mass="29290">MFSSASTTVIPGACVTAPQECSRWNGFVTIPLLEAHNLYKTFPPLTRRDQPAPVLQGISMAVMPGEMVSIVGPSGSGKSTLLYCLSGLESPTSGALSVLGHDLSKQTRSQVATLRRDHIGFVFQSFNLIPSLSARQNVSLPARLGKRDPNHPGVERALSDVGMSAHARKRPGELSGGQQQRVAIARVLASQPDIVFADEPTGSLDTANGAEALRLLRQTTTPTSALVMVTHDLEAAALADRVLVMRDGTIHRKLVSPTTDAVLDAVRNARTVGER</sequence>
<keyword evidence="3 5" id="KW-0067">ATP-binding</keyword>
<organism evidence="5 6">
    <name type="scientific">Cryobacterium lyxosi</name>
    <dbReference type="NCBI Taxonomy" id="1259228"/>
    <lineage>
        <taxon>Bacteria</taxon>
        <taxon>Bacillati</taxon>
        <taxon>Actinomycetota</taxon>
        <taxon>Actinomycetes</taxon>
        <taxon>Micrococcales</taxon>
        <taxon>Microbacteriaceae</taxon>
        <taxon>Cryobacterium</taxon>
    </lineage>
</organism>
<dbReference type="GO" id="GO:0098796">
    <property type="term" value="C:membrane protein complex"/>
    <property type="evidence" value="ECO:0007669"/>
    <property type="project" value="UniProtKB-ARBA"/>
</dbReference>
<evidence type="ECO:0000256" key="2">
    <source>
        <dbReference type="ARBA" id="ARBA00022741"/>
    </source>
</evidence>
<dbReference type="RefSeq" id="WP_134572178.1">
    <property type="nucleotide sequence ID" value="NZ_SOGT01000008.1"/>
</dbReference>
<dbReference type="GO" id="GO:0005886">
    <property type="term" value="C:plasma membrane"/>
    <property type="evidence" value="ECO:0007669"/>
    <property type="project" value="TreeGrafter"/>
</dbReference>
<reference evidence="5 6" key="1">
    <citation type="submission" date="2019-03" db="EMBL/GenBank/DDBJ databases">
        <title>Genomics of glacier-inhabiting Cryobacterium strains.</title>
        <authorList>
            <person name="Liu Q."/>
            <person name="Xin Y.-H."/>
        </authorList>
    </citation>
    <scope>NUCLEOTIDE SEQUENCE [LARGE SCALE GENOMIC DNA]</scope>
    <source>
        <strain evidence="5 6">TMT1-1</strain>
    </source>
</reference>
<name>A0A4R8ZIU7_9MICO</name>
<dbReference type="InterPro" id="IPR003439">
    <property type="entry name" value="ABC_transporter-like_ATP-bd"/>
</dbReference>
<evidence type="ECO:0000256" key="3">
    <source>
        <dbReference type="ARBA" id="ARBA00022840"/>
    </source>
</evidence>
<dbReference type="PANTHER" id="PTHR24220:SF685">
    <property type="entry name" value="ABC TRANSPORTER RELATED"/>
    <property type="match status" value="1"/>
</dbReference>